<dbReference type="EMBL" id="PGTM01001207">
    <property type="protein sequence ID" value="PJF32962.1"/>
    <property type="molecule type" value="Genomic_DNA"/>
</dbReference>
<evidence type="ECO:0000313" key="3">
    <source>
        <dbReference type="Proteomes" id="UP000229681"/>
    </source>
</evidence>
<sequence length="80" mass="9121">AVFFSRKLWPADQLALLTVVTFGTGMIGLLEGKRWAQALFLPALALTGQNHYLNFVLLLPALYLLWQGRRKLTRFFWIGA</sequence>
<evidence type="ECO:0000256" key="1">
    <source>
        <dbReference type="SAM" id="Phobius"/>
    </source>
</evidence>
<evidence type="ECO:0000313" key="2">
    <source>
        <dbReference type="EMBL" id="PJF32962.1"/>
    </source>
</evidence>
<keyword evidence="1" id="KW-0472">Membrane</keyword>
<keyword evidence="1" id="KW-1133">Transmembrane helix</keyword>
<keyword evidence="1" id="KW-0812">Transmembrane</keyword>
<feature type="non-terminal residue" evidence="2">
    <location>
        <position position="80"/>
    </location>
</feature>
<evidence type="ECO:0008006" key="4">
    <source>
        <dbReference type="Google" id="ProtNLM"/>
    </source>
</evidence>
<dbReference type="Proteomes" id="UP000229681">
    <property type="component" value="Unassembled WGS sequence"/>
</dbReference>
<comment type="caution">
    <text evidence="2">The sequence shown here is derived from an EMBL/GenBank/DDBJ whole genome shotgun (WGS) entry which is preliminary data.</text>
</comment>
<dbReference type="AlphaFoldDB" id="A0A2M8P5Z4"/>
<feature type="non-terminal residue" evidence="2">
    <location>
        <position position="1"/>
    </location>
</feature>
<name>A0A2M8P5Z4_9CHLR</name>
<gene>
    <name evidence="2" type="ORF">CUN49_19770</name>
</gene>
<protein>
    <recommendedName>
        <fullName evidence="4">Glycosyltransferase RgtA/B/C/D-like domain-containing protein</fullName>
    </recommendedName>
</protein>
<feature type="transmembrane region" description="Helical" evidence="1">
    <location>
        <begin position="50"/>
        <end position="66"/>
    </location>
</feature>
<reference evidence="2 3" key="1">
    <citation type="submission" date="2017-11" db="EMBL/GenBank/DDBJ databases">
        <title>Evolution of Phototrophy in the Chloroflexi Phylum Driven by Horizontal Gene Transfer.</title>
        <authorList>
            <person name="Ward L.M."/>
            <person name="Hemp J."/>
            <person name="Shih P.M."/>
            <person name="Mcglynn S.E."/>
            <person name="Fischer W."/>
        </authorList>
    </citation>
    <scope>NUCLEOTIDE SEQUENCE [LARGE SCALE GENOMIC DNA]</scope>
    <source>
        <strain evidence="2">JP3_13</strain>
    </source>
</reference>
<organism evidence="2 3">
    <name type="scientific">Candidatus Thermofonsia Clade 1 bacterium</name>
    <dbReference type="NCBI Taxonomy" id="2364210"/>
    <lineage>
        <taxon>Bacteria</taxon>
        <taxon>Bacillati</taxon>
        <taxon>Chloroflexota</taxon>
        <taxon>Candidatus Thermofontia</taxon>
        <taxon>Candidatus Thermofonsia Clade 1</taxon>
    </lineage>
</organism>
<accession>A0A2M8P5Z4</accession>
<feature type="transmembrane region" description="Helical" evidence="1">
    <location>
        <begin position="14"/>
        <end position="30"/>
    </location>
</feature>
<proteinExistence type="predicted"/>